<evidence type="ECO:0000256" key="1">
    <source>
        <dbReference type="SAM" id="MobiDB-lite"/>
    </source>
</evidence>
<reference evidence="2 3" key="1">
    <citation type="submission" date="2020-09" db="EMBL/GenBank/DDBJ databases">
        <title>De no assembly of potato wild relative species, Solanum commersonii.</title>
        <authorList>
            <person name="Cho K."/>
        </authorList>
    </citation>
    <scope>NUCLEOTIDE SEQUENCE [LARGE SCALE GENOMIC DNA]</scope>
    <source>
        <strain evidence="2">LZ3.2</strain>
        <tissue evidence="2">Leaf</tissue>
    </source>
</reference>
<dbReference type="Proteomes" id="UP000824120">
    <property type="component" value="Chromosome 3"/>
</dbReference>
<comment type="caution">
    <text evidence="2">The sequence shown here is derived from an EMBL/GenBank/DDBJ whole genome shotgun (WGS) entry which is preliminary data.</text>
</comment>
<evidence type="ECO:0000313" key="3">
    <source>
        <dbReference type="Proteomes" id="UP000824120"/>
    </source>
</evidence>
<keyword evidence="3" id="KW-1185">Reference proteome</keyword>
<sequence>MLKFTILALNASSSSTKVLKCPHNKDDCIFRHNSSTIYSFGITYDSQTHKDEHMHDFSHRLALIFQSTLVSAHSRSPKVFSRLVAGLSVKKKDKAQGGSSKVHTSHKVGHKRVNGTNGKNSRCHHTIVQSKLITQGIGTNIKQDSTLSS</sequence>
<dbReference type="AlphaFoldDB" id="A0A9J5ZTZ3"/>
<feature type="region of interest" description="Disordered" evidence="1">
    <location>
        <begin position="92"/>
        <end position="122"/>
    </location>
</feature>
<name>A0A9J5ZTZ3_SOLCO</name>
<dbReference type="EMBL" id="JACXVP010000003">
    <property type="protein sequence ID" value="KAG5615781.1"/>
    <property type="molecule type" value="Genomic_DNA"/>
</dbReference>
<protein>
    <submittedName>
        <fullName evidence="2">Uncharacterized protein</fullName>
    </submittedName>
</protein>
<proteinExistence type="predicted"/>
<organism evidence="2 3">
    <name type="scientific">Solanum commersonii</name>
    <name type="common">Commerson's wild potato</name>
    <name type="synonym">Commerson's nightshade</name>
    <dbReference type="NCBI Taxonomy" id="4109"/>
    <lineage>
        <taxon>Eukaryota</taxon>
        <taxon>Viridiplantae</taxon>
        <taxon>Streptophyta</taxon>
        <taxon>Embryophyta</taxon>
        <taxon>Tracheophyta</taxon>
        <taxon>Spermatophyta</taxon>
        <taxon>Magnoliopsida</taxon>
        <taxon>eudicotyledons</taxon>
        <taxon>Gunneridae</taxon>
        <taxon>Pentapetalae</taxon>
        <taxon>asterids</taxon>
        <taxon>lamiids</taxon>
        <taxon>Solanales</taxon>
        <taxon>Solanaceae</taxon>
        <taxon>Solanoideae</taxon>
        <taxon>Solaneae</taxon>
        <taxon>Solanum</taxon>
    </lineage>
</organism>
<gene>
    <name evidence="2" type="ORF">H5410_015605</name>
</gene>
<feature type="compositionally biased region" description="Basic residues" evidence="1">
    <location>
        <begin position="103"/>
        <end position="113"/>
    </location>
</feature>
<accession>A0A9J5ZTZ3</accession>
<evidence type="ECO:0000313" key="2">
    <source>
        <dbReference type="EMBL" id="KAG5615781.1"/>
    </source>
</evidence>